<gene>
    <name evidence="1" type="ORF">I6J18_03995</name>
</gene>
<dbReference type="EMBL" id="CP068053">
    <property type="protein sequence ID" value="QQT01076.1"/>
    <property type="molecule type" value="Genomic_DNA"/>
</dbReference>
<keyword evidence="2" id="KW-1185">Reference proteome</keyword>
<dbReference type="KEGG" id="ppsr:I6J18_03995"/>
<sequence>MGIHKITPDEESKLPIFGSHEEAKEYFTTQYADAFLHKKTTELGGVAIYKYILIVDQEAYKIGQEKLARFEMMNGPEFMNSFQSIQITEDGEVEIGL</sequence>
<accession>A0A974S116</accession>
<proteinExistence type="predicted"/>
<name>A0A974S116_PERPY</name>
<reference evidence="1 2" key="1">
    <citation type="submission" date="2021-01" db="EMBL/GenBank/DDBJ databases">
        <title>FDA dAtabase for Regulatory Grade micrObial Sequences (FDA-ARGOS): Supporting development and validation of Infectious Disease Dx tests.</title>
        <authorList>
            <person name="Nelson B."/>
            <person name="Plummer A."/>
            <person name="Tallon L."/>
            <person name="Sadzewicz L."/>
            <person name="Zhao X."/>
            <person name="Boylan J."/>
            <person name="Ott S."/>
            <person name="Bowen H."/>
            <person name="Vavikolanu K."/>
            <person name="Mehta A."/>
            <person name="Aluvathingal J."/>
            <person name="Nadendla S."/>
            <person name="Myers T."/>
            <person name="Yan Y."/>
            <person name="Sichtig H."/>
        </authorList>
    </citation>
    <scope>NUCLEOTIDE SEQUENCE [LARGE SCALE GENOMIC DNA]</scope>
    <source>
        <strain evidence="1 2">FDAARGOS_1161</strain>
    </source>
</reference>
<evidence type="ECO:0000313" key="2">
    <source>
        <dbReference type="Proteomes" id="UP000595254"/>
    </source>
</evidence>
<dbReference type="Proteomes" id="UP000595254">
    <property type="component" value="Chromosome"/>
</dbReference>
<dbReference type="AlphaFoldDB" id="A0A974S116"/>
<evidence type="ECO:0000313" key="1">
    <source>
        <dbReference type="EMBL" id="QQT01076.1"/>
    </source>
</evidence>
<organism evidence="1 2">
    <name type="scientific">Peribacillus psychrosaccharolyticus</name>
    <name type="common">Bacillus psychrosaccharolyticus</name>
    <dbReference type="NCBI Taxonomy" id="1407"/>
    <lineage>
        <taxon>Bacteria</taxon>
        <taxon>Bacillati</taxon>
        <taxon>Bacillota</taxon>
        <taxon>Bacilli</taxon>
        <taxon>Bacillales</taxon>
        <taxon>Bacillaceae</taxon>
        <taxon>Peribacillus</taxon>
    </lineage>
</organism>
<protein>
    <submittedName>
        <fullName evidence="1">Uncharacterized protein</fullName>
    </submittedName>
</protein>
<dbReference type="RefSeq" id="WP_040375532.1">
    <property type="nucleotide sequence ID" value="NZ_CP068053.1"/>
</dbReference>